<feature type="domain" description="HTH tetR-type" evidence="5">
    <location>
        <begin position="15"/>
        <end position="75"/>
    </location>
</feature>
<dbReference type="SUPFAM" id="SSF46689">
    <property type="entry name" value="Homeodomain-like"/>
    <property type="match status" value="1"/>
</dbReference>
<evidence type="ECO:0000313" key="7">
    <source>
        <dbReference type="Proteomes" id="UP001352263"/>
    </source>
</evidence>
<dbReference type="InterPro" id="IPR036271">
    <property type="entry name" value="Tet_transcr_reg_TetR-rel_C_sf"/>
</dbReference>
<dbReference type="InterPro" id="IPR001647">
    <property type="entry name" value="HTH_TetR"/>
</dbReference>
<name>A0ABU6JHJ1_9BURK</name>
<dbReference type="InterPro" id="IPR050109">
    <property type="entry name" value="HTH-type_TetR-like_transc_reg"/>
</dbReference>
<dbReference type="PROSITE" id="PS50977">
    <property type="entry name" value="HTH_TETR_2"/>
    <property type="match status" value="1"/>
</dbReference>
<gene>
    <name evidence="6" type="ORF">RY831_28025</name>
</gene>
<evidence type="ECO:0000256" key="1">
    <source>
        <dbReference type="ARBA" id="ARBA00023015"/>
    </source>
</evidence>
<dbReference type="RefSeq" id="WP_326509638.1">
    <property type="nucleotide sequence ID" value="NZ_JAWIIV010000041.1"/>
</dbReference>
<dbReference type="Gene3D" id="1.10.357.10">
    <property type="entry name" value="Tetracycline Repressor, domain 2"/>
    <property type="match status" value="1"/>
</dbReference>
<protein>
    <submittedName>
        <fullName evidence="6">TetR/AcrR family transcriptional regulator</fullName>
    </submittedName>
</protein>
<sequence>MNCPFKKPRWTRRKEARPQELLAAALDLFVERGYAATRLDDVAAQAGVSKGTLYLYFANKEELFKAVVRENVVPVLGEAEEIVGSFQGSTAELFREIAHGWWDRIGNTKLSGITKLMVAEANNFPEVARFYHEEVIHRGNAMIAHMLERGIERGEFRSIDVKQAMNILCAPMIMLMLWKHSFGALGHGEAAMSPDKYLDSFIDLFLHGVLKPAALTPSR</sequence>
<dbReference type="Proteomes" id="UP001352263">
    <property type="component" value="Unassembled WGS sequence"/>
</dbReference>
<dbReference type="InterPro" id="IPR011075">
    <property type="entry name" value="TetR_C"/>
</dbReference>
<dbReference type="Pfam" id="PF16859">
    <property type="entry name" value="TetR_C_11"/>
    <property type="match status" value="1"/>
</dbReference>
<accession>A0ABU6JHJ1</accession>
<dbReference type="InterPro" id="IPR009057">
    <property type="entry name" value="Homeodomain-like_sf"/>
</dbReference>
<evidence type="ECO:0000259" key="5">
    <source>
        <dbReference type="PROSITE" id="PS50977"/>
    </source>
</evidence>
<keyword evidence="1" id="KW-0805">Transcription regulation</keyword>
<evidence type="ECO:0000256" key="3">
    <source>
        <dbReference type="ARBA" id="ARBA00023163"/>
    </source>
</evidence>
<comment type="caution">
    <text evidence="6">The sequence shown here is derived from an EMBL/GenBank/DDBJ whole genome shotgun (WGS) entry which is preliminary data.</text>
</comment>
<keyword evidence="3" id="KW-0804">Transcription</keyword>
<feature type="DNA-binding region" description="H-T-H motif" evidence="4">
    <location>
        <begin position="38"/>
        <end position="57"/>
    </location>
</feature>
<dbReference type="PRINTS" id="PR00455">
    <property type="entry name" value="HTHTETR"/>
</dbReference>
<dbReference type="PANTHER" id="PTHR30055:SF226">
    <property type="entry name" value="HTH-TYPE TRANSCRIPTIONAL REGULATOR PKSA"/>
    <property type="match status" value="1"/>
</dbReference>
<keyword evidence="7" id="KW-1185">Reference proteome</keyword>
<keyword evidence="2 4" id="KW-0238">DNA-binding</keyword>
<dbReference type="PANTHER" id="PTHR30055">
    <property type="entry name" value="HTH-TYPE TRANSCRIPTIONAL REGULATOR RUTR"/>
    <property type="match status" value="1"/>
</dbReference>
<dbReference type="Pfam" id="PF00440">
    <property type="entry name" value="TetR_N"/>
    <property type="match status" value="1"/>
</dbReference>
<dbReference type="SUPFAM" id="SSF48498">
    <property type="entry name" value="Tetracyclin repressor-like, C-terminal domain"/>
    <property type="match status" value="1"/>
</dbReference>
<organism evidence="6 7">
    <name type="scientific">Noviherbaspirillum album</name>
    <dbReference type="NCBI Taxonomy" id="3080276"/>
    <lineage>
        <taxon>Bacteria</taxon>
        <taxon>Pseudomonadati</taxon>
        <taxon>Pseudomonadota</taxon>
        <taxon>Betaproteobacteria</taxon>
        <taxon>Burkholderiales</taxon>
        <taxon>Oxalobacteraceae</taxon>
        <taxon>Noviherbaspirillum</taxon>
    </lineage>
</organism>
<proteinExistence type="predicted"/>
<evidence type="ECO:0000256" key="2">
    <source>
        <dbReference type="ARBA" id="ARBA00023125"/>
    </source>
</evidence>
<reference evidence="6 7" key="1">
    <citation type="submission" date="2023-10" db="EMBL/GenBank/DDBJ databases">
        <title>Noviherbaspirillum sp. CPCC 100848 genome assembly.</title>
        <authorList>
            <person name="Li X.Y."/>
            <person name="Fang X.M."/>
        </authorList>
    </citation>
    <scope>NUCLEOTIDE SEQUENCE [LARGE SCALE GENOMIC DNA]</scope>
    <source>
        <strain evidence="6 7">CPCC 100848</strain>
    </source>
</reference>
<evidence type="ECO:0000313" key="6">
    <source>
        <dbReference type="EMBL" id="MEC4723013.1"/>
    </source>
</evidence>
<evidence type="ECO:0000256" key="4">
    <source>
        <dbReference type="PROSITE-ProRule" id="PRU00335"/>
    </source>
</evidence>
<dbReference type="EMBL" id="JAWIIV010000041">
    <property type="protein sequence ID" value="MEC4723013.1"/>
    <property type="molecule type" value="Genomic_DNA"/>
</dbReference>